<keyword evidence="1" id="KW-0472">Membrane</keyword>
<keyword evidence="3" id="KW-1185">Reference proteome</keyword>
<dbReference type="AlphaFoldDB" id="A0A369JC67"/>
<dbReference type="Proteomes" id="UP000076154">
    <property type="component" value="Unassembled WGS sequence"/>
</dbReference>
<accession>A0A369JC67</accession>
<feature type="transmembrane region" description="Helical" evidence="1">
    <location>
        <begin position="97"/>
        <end position="119"/>
    </location>
</feature>
<comment type="caution">
    <text evidence="2">The sequence shown here is derived from an EMBL/GenBank/DDBJ whole genome shotgun (WGS) entry which is preliminary data.</text>
</comment>
<keyword evidence="1" id="KW-1133">Transmembrane helix</keyword>
<organism evidence="2 3">
    <name type="scientific">Hypsizygus marmoreus</name>
    <name type="common">White beech mushroom</name>
    <name type="synonym">Agaricus marmoreus</name>
    <dbReference type="NCBI Taxonomy" id="39966"/>
    <lineage>
        <taxon>Eukaryota</taxon>
        <taxon>Fungi</taxon>
        <taxon>Dikarya</taxon>
        <taxon>Basidiomycota</taxon>
        <taxon>Agaricomycotina</taxon>
        <taxon>Agaricomycetes</taxon>
        <taxon>Agaricomycetidae</taxon>
        <taxon>Agaricales</taxon>
        <taxon>Tricholomatineae</taxon>
        <taxon>Lyophyllaceae</taxon>
        <taxon>Hypsizygus</taxon>
    </lineage>
</organism>
<reference evidence="2" key="1">
    <citation type="submission" date="2018-04" db="EMBL/GenBank/DDBJ databases">
        <title>Whole genome sequencing of Hypsizygus marmoreus.</title>
        <authorList>
            <person name="Choi I.-G."/>
            <person name="Min B."/>
            <person name="Kim J.-G."/>
            <person name="Kim S."/>
            <person name="Oh Y.-L."/>
            <person name="Kong W.-S."/>
            <person name="Park H."/>
            <person name="Jeong J."/>
            <person name="Song E.-S."/>
        </authorList>
    </citation>
    <scope>NUCLEOTIDE SEQUENCE [LARGE SCALE GENOMIC DNA]</scope>
    <source>
        <strain evidence="2">51987-8</strain>
    </source>
</reference>
<dbReference type="InParanoid" id="A0A369JC67"/>
<proteinExistence type="predicted"/>
<dbReference type="OrthoDB" id="3270770at2759"/>
<dbReference type="EMBL" id="LUEZ02000120">
    <property type="protein sequence ID" value="RDB17014.1"/>
    <property type="molecule type" value="Genomic_DNA"/>
</dbReference>
<evidence type="ECO:0000256" key="1">
    <source>
        <dbReference type="SAM" id="Phobius"/>
    </source>
</evidence>
<sequence>MDEHDTLMLDVDEEKRWKEASDALQEQILTQEKGQLVREGTAGEDAEVQKIAAATRYIANMLADSKVKEDWDKRADTLLLAVAASATMERRSMKSRVWKTIITLLASPIVLAGAVIFFAGGILHWVAWLLNGLGSILQGLGHMLVL</sequence>
<keyword evidence="1" id="KW-0812">Transmembrane</keyword>
<name>A0A369JC67_HYPMA</name>
<evidence type="ECO:0000313" key="3">
    <source>
        <dbReference type="Proteomes" id="UP000076154"/>
    </source>
</evidence>
<protein>
    <submittedName>
        <fullName evidence="2">Uncharacterized protein</fullName>
    </submittedName>
</protein>
<gene>
    <name evidence="2" type="ORF">Hypma_002057</name>
</gene>
<evidence type="ECO:0000313" key="2">
    <source>
        <dbReference type="EMBL" id="RDB17014.1"/>
    </source>
</evidence>